<dbReference type="Proteomes" id="UP000250321">
    <property type="component" value="Unassembled WGS sequence"/>
</dbReference>
<name>A0A314UAR0_PRUYE</name>
<comment type="caution">
    <text evidence="1">The sequence shown here is derived from an EMBL/GenBank/DDBJ whole genome shotgun (WGS) entry which is preliminary data.</text>
</comment>
<keyword evidence="2" id="KW-1185">Reference proteome</keyword>
<evidence type="ECO:0000313" key="2">
    <source>
        <dbReference type="Proteomes" id="UP000250321"/>
    </source>
</evidence>
<sequence length="102" mass="11093">MGPTKQNHIVPPSSEIYDCVVLWVQRSTHAGPTENQTGGCSEYVGGIVVGEYSRLPNLNAFPSMLLIGKKETSMLLTGATVREKLAVRAAETAVSNPWKENY</sequence>
<reference evidence="1 2" key="1">
    <citation type="submission" date="2018-02" db="EMBL/GenBank/DDBJ databases">
        <title>Draft genome of wild Prunus yedoensis var. nudiflora.</title>
        <authorList>
            <person name="Baek S."/>
            <person name="Kim J.-H."/>
            <person name="Choi K."/>
            <person name="Kim G.-B."/>
            <person name="Cho A."/>
            <person name="Jang H."/>
            <person name="Shin C.-H."/>
            <person name="Yu H.-J."/>
            <person name="Mun J.-H."/>
        </authorList>
    </citation>
    <scope>NUCLEOTIDE SEQUENCE [LARGE SCALE GENOMIC DNA]</scope>
    <source>
        <strain evidence="2">cv. Jeju island</strain>
        <tissue evidence="1">Leaf</tissue>
    </source>
</reference>
<dbReference type="EMBL" id="PJQY01003917">
    <property type="protein sequence ID" value="PQM33474.1"/>
    <property type="molecule type" value="Genomic_DNA"/>
</dbReference>
<proteinExistence type="predicted"/>
<accession>A0A314UAR0</accession>
<evidence type="ECO:0000313" key="1">
    <source>
        <dbReference type="EMBL" id="PQM33474.1"/>
    </source>
</evidence>
<dbReference type="AlphaFoldDB" id="A0A314UAR0"/>
<protein>
    <submittedName>
        <fullName evidence="1">Uncharacterized protein</fullName>
    </submittedName>
</protein>
<organism evidence="1 2">
    <name type="scientific">Prunus yedoensis var. nudiflora</name>
    <dbReference type="NCBI Taxonomy" id="2094558"/>
    <lineage>
        <taxon>Eukaryota</taxon>
        <taxon>Viridiplantae</taxon>
        <taxon>Streptophyta</taxon>
        <taxon>Embryophyta</taxon>
        <taxon>Tracheophyta</taxon>
        <taxon>Spermatophyta</taxon>
        <taxon>Magnoliopsida</taxon>
        <taxon>eudicotyledons</taxon>
        <taxon>Gunneridae</taxon>
        <taxon>Pentapetalae</taxon>
        <taxon>rosids</taxon>
        <taxon>fabids</taxon>
        <taxon>Rosales</taxon>
        <taxon>Rosaceae</taxon>
        <taxon>Amygdaloideae</taxon>
        <taxon>Amygdaleae</taxon>
        <taxon>Prunus</taxon>
    </lineage>
</organism>
<gene>
    <name evidence="1" type="ORF">Pyn_05179</name>
</gene>